<reference evidence="8 9" key="1">
    <citation type="submission" date="2020-08" db="EMBL/GenBank/DDBJ databases">
        <title>Genomic Encyclopedia of Type Strains, Phase IV (KMG-IV): sequencing the most valuable type-strain genomes for metagenomic binning, comparative biology and taxonomic classification.</title>
        <authorList>
            <person name="Goeker M."/>
        </authorList>
    </citation>
    <scope>NUCLEOTIDE SEQUENCE [LARGE SCALE GENOMIC DNA]</scope>
    <source>
        <strain evidence="8 9">DSM 7051</strain>
    </source>
</reference>
<keyword evidence="4" id="KW-1003">Cell membrane</keyword>
<gene>
    <name evidence="8" type="ORF">GGR00_002772</name>
</gene>
<dbReference type="GO" id="GO:0030246">
    <property type="term" value="F:carbohydrate binding"/>
    <property type="evidence" value="ECO:0007669"/>
    <property type="project" value="UniProtKB-KW"/>
</dbReference>
<comment type="caution">
    <text evidence="8">The sequence shown here is derived from an EMBL/GenBank/DDBJ whole genome shotgun (WGS) entry which is preliminary data.</text>
</comment>
<evidence type="ECO:0000256" key="7">
    <source>
        <dbReference type="SAM" id="Phobius"/>
    </source>
</evidence>
<keyword evidence="5" id="KW-0430">Lectin</keyword>
<feature type="transmembrane region" description="Helical" evidence="7">
    <location>
        <begin position="43"/>
        <end position="61"/>
    </location>
</feature>
<evidence type="ECO:0000256" key="3">
    <source>
        <dbReference type="ARBA" id="ARBA00020552"/>
    </source>
</evidence>
<evidence type="ECO:0000256" key="1">
    <source>
        <dbReference type="ARBA" id="ARBA00004167"/>
    </source>
</evidence>
<evidence type="ECO:0000313" key="9">
    <source>
        <dbReference type="Proteomes" id="UP000536262"/>
    </source>
</evidence>
<evidence type="ECO:0000256" key="4">
    <source>
        <dbReference type="ARBA" id="ARBA00022475"/>
    </source>
</evidence>
<dbReference type="RefSeq" id="WP_055970438.1">
    <property type="nucleotide sequence ID" value="NZ_BAABEG010000001.1"/>
</dbReference>
<comment type="function">
    <text evidence="6">Has immunoglobulin-binding and hemagglutination properties, and can bind to mannose. Essential for virulence. May be involved in LPS biosynthesis or polysaccharide transport.</text>
</comment>
<keyword evidence="7" id="KW-0472">Membrane</keyword>
<keyword evidence="9" id="KW-1185">Reference proteome</keyword>
<proteinExistence type="inferred from homology"/>
<comment type="subcellular location">
    <subcellularLocation>
        <location evidence="1">Membrane</location>
        <topology evidence="1">Single-pass membrane protein</topology>
    </subcellularLocation>
</comment>
<dbReference type="EMBL" id="JACHOU010000005">
    <property type="protein sequence ID" value="MBB6354976.1"/>
    <property type="molecule type" value="Genomic_DNA"/>
</dbReference>
<dbReference type="GO" id="GO:0016020">
    <property type="term" value="C:membrane"/>
    <property type="evidence" value="ECO:0007669"/>
    <property type="project" value="UniProtKB-SubCell"/>
</dbReference>
<evidence type="ECO:0000256" key="6">
    <source>
        <dbReference type="ARBA" id="ARBA00025321"/>
    </source>
</evidence>
<comment type="similarity">
    <text evidence="2">Belongs to the BA14k family.</text>
</comment>
<dbReference type="Pfam" id="PF07886">
    <property type="entry name" value="BA14K"/>
    <property type="match status" value="1"/>
</dbReference>
<dbReference type="Proteomes" id="UP000536262">
    <property type="component" value="Unassembled WGS sequence"/>
</dbReference>
<keyword evidence="7" id="KW-0812">Transmembrane</keyword>
<accession>A0A7X0KLE0</accession>
<evidence type="ECO:0000313" key="8">
    <source>
        <dbReference type="EMBL" id="MBB6354976.1"/>
    </source>
</evidence>
<dbReference type="InterPro" id="IPR012413">
    <property type="entry name" value="BA14K"/>
</dbReference>
<dbReference type="AlphaFoldDB" id="A0A7X0KLE0"/>
<name>A0A7X0KLE0_9HYPH</name>
<organism evidence="8 9">
    <name type="scientific">Aminobacter aganoensis</name>
    <dbReference type="NCBI Taxonomy" id="83264"/>
    <lineage>
        <taxon>Bacteria</taxon>
        <taxon>Pseudomonadati</taxon>
        <taxon>Pseudomonadota</taxon>
        <taxon>Alphaproteobacteria</taxon>
        <taxon>Hyphomicrobiales</taxon>
        <taxon>Phyllobacteriaceae</taxon>
        <taxon>Aminobacter</taxon>
    </lineage>
</organism>
<protein>
    <recommendedName>
        <fullName evidence="3">Lectin-like protein BA14k</fullName>
    </recommendedName>
</protein>
<evidence type="ECO:0000256" key="2">
    <source>
        <dbReference type="ARBA" id="ARBA00010270"/>
    </source>
</evidence>
<sequence>MNRTIKTLVLSAAVAATTLATLPVAEAGERWRRHNRHDNTGAIVAAGALGLIAGAVIAGNGNRSRPVYDDYYDYEPQPRRVYREDYYRPAPVQRRVVYRNSYAIEPWSPEWYSYCSDRYRSFKPRSGTFTGYDGLEHFCVAN</sequence>
<evidence type="ECO:0000256" key="5">
    <source>
        <dbReference type="ARBA" id="ARBA00022734"/>
    </source>
</evidence>
<keyword evidence="7" id="KW-1133">Transmembrane helix</keyword>